<organism evidence="1">
    <name type="scientific">marine sediment metagenome</name>
    <dbReference type="NCBI Taxonomy" id="412755"/>
    <lineage>
        <taxon>unclassified sequences</taxon>
        <taxon>metagenomes</taxon>
        <taxon>ecological metagenomes</taxon>
    </lineage>
</organism>
<evidence type="ECO:0000313" key="1">
    <source>
        <dbReference type="EMBL" id="KKN87359.1"/>
    </source>
</evidence>
<reference evidence="1" key="1">
    <citation type="journal article" date="2015" name="Nature">
        <title>Complex archaea that bridge the gap between prokaryotes and eukaryotes.</title>
        <authorList>
            <person name="Spang A."/>
            <person name="Saw J.H."/>
            <person name="Jorgensen S.L."/>
            <person name="Zaremba-Niedzwiedzka K."/>
            <person name="Martijn J."/>
            <person name="Lind A.E."/>
            <person name="van Eijk R."/>
            <person name="Schleper C."/>
            <person name="Guy L."/>
            <person name="Ettema T.J."/>
        </authorList>
    </citation>
    <scope>NUCLEOTIDE SEQUENCE</scope>
</reference>
<accession>A0A0F9U6Y6</accession>
<dbReference type="AlphaFoldDB" id="A0A0F9U6Y6"/>
<gene>
    <name evidence="1" type="ORF">LCGC14_0258130</name>
</gene>
<name>A0A0F9U6Y6_9ZZZZ</name>
<comment type="caution">
    <text evidence="1">The sequence shown here is derived from an EMBL/GenBank/DDBJ whole genome shotgun (WGS) entry which is preliminary data.</text>
</comment>
<dbReference type="EMBL" id="LAZR01000138">
    <property type="protein sequence ID" value="KKN87359.1"/>
    <property type="molecule type" value="Genomic_DNA"/>
</dbReference>
<sequence>MTLPDGKIKSNCPACLEPDVLSLSNWPRGYCTIRCRCGLVVSVPAGPNPAQSVALEIIGANELGEKQEGDQRLIVHEGEALDVIPADEREIP</sequence>
<protein>
    <submittedName>
        <fullName evidence="1">Uncharacterized protein</fullName>
    </submittedName>
</protein>
<proteinExistence type="predicted"/>